<gene>
    <name evidence="2" type="ORF">E5347_05455</name>
</gene>
<dbReference type="InterPro" id="IPR052411">
    <property type="entry name" value="c-mor_Regulatory_Protein"/>
</dbReference>
<evidence type="ECO:0000313" key="3">
    <source>
        <dbReference type="Proteomes" id="UP000306888"/>
    </source>
</evidence>
<dbReference type="InterPro" id="IPR009057">
    <property type="entry name" value="Homeodomain-like_sf"/>
</dbReference>
<dbReference type="AlphaFoldDB" id="A0A4S2DPB9"/>
<name>A0A4S2DPB9_9CLOT</name>
<dbReference type="Proteomes" id="UP000306888">
    <property type="component" value="Unassembled WGS sequence"/>
</dbReference>
<feature type="domain" description="Mor transcription activator" evidence="1">
    <location>
        <begin position="12"/>
        <end position="95"/>
    </location>
</feature>
<proteinExistence type="predicted"/>
<organism evidence="2 3">
    <name type="scientific">Clostridium sartagoforme</name>
    <dbReference type="NCBI Taxonomy" id="84031"/>
    <lineage>
        <taxon>Bacteria</taxon>
        <taxon>Bacillati</taxon>
        <taxon>Bacillota</taxon>
        <taxon>Clostridia</taxon>
        <taxon>Eubacteriales</taxon>
        <taxon>Clostridiaceae</taxon>
        <taxon>Clostridium</taxon>
    </lineage>
</organism>
<dbReference type="RefSeq" id="WP_136005326.1">
    <property type="nucleotide sequence ID" value="NZ_SRYR01000001.1"/>
</dbReference>
<protein>
    <recommendedName>
        <fullName evidence="1">Mor transcription activator domain-containing protein</fullName>
    </recommendedName>
</protein>
<evidence type="ECO:0000313" key="2">
    <source>
        <dbReference type="EMBL" id="TGY44256.1"/>
    </source>
</evidence>
<dbReference type="PANTHER" id="PTHR37812">
    <property type="entry name" value="MU-LIKE PROPHAGE FLUMU PROTEIN C"/>
    <property type="match status" value="1"/>
</dbReference>
<dbReference type="InterPro" id="IPR014875">
    <property type="entry name" value="Mor_transcription_activator"/>
</dbReference>
<comment type="caution">
    <text evidence="2">The sequence shown here is derived from an EMBL/GenBank/DDBJ whole genome shotgun (WGS) entry which is preliminary data.</text>
</comment>
<dbReference type="InterPro" id="IPR049739">
    <property type="entry name" value="YraL-like"/>
</dbReference>
<dbReference type="Pfam" id="PF08765">
    <property type="entry name" value="Mor"/>
    <property type="match status" value="1"/>
</dbReference>
<dbReference type="EMBL" id="SRYR01000001">
    <property type="protein sequence ID" value="TGY44256.1"/>
    <property type="molecule type" value="Genomic_DNA"/>
</dbReference>
<dbReference type="NCBIfam" id="NF040785">
    <property type="entry name" value="CD3324_fam"/>
    <property type="match status" value="1"/>
</dbReference>
<sequence length="96" mass="11437">MCYIAAKEVLPIEILELIQNYVEGEYIYIPKREENKRLWGSTTTTKKEIKLRDDRIYSEYKSGICRKDLAAKYFLSKKSIDRIILKEKNNTIEERS</sequence>
<dbReference type="PANTHER" id="PTHR37812:SF1">
    <property type="entry name" value="MU-LIKE PROPHAGE FLUMU PROTEIN C"/>
    <property type="match status" value="1"/>
</dbReference>
<reference evidence="2 3" key="1">
    <citation type="submission" date="2019-04" db="EMBL/GenBank/DDBJ databases">
        <title>Microbes associate with the intestines of laboratory mice.</title>
        <authorList>
            <person name="Navarre W."/>
            <person name="Wong E."/>
            <person name="Huang K."/>
            <person name="Tropini C."/>
            <person name="Ng K."/>
            <person name="Yu B."/>
        </authorList>
    </citation>
    <scope>NUCLEOTIDE SEQUENCE [LARGE SCALE GENOMIC DNA]</scope>
    <source>
        <strain evidence="2 3">NM50_B9-20</strain>
    </source>
</reference>
<evidence type="ECO:0000259" key="1">
    <source>
        <dbReference type="Pfam" id="PF08765"/>
    </source>
</evidence>
<dbReference type="OrthoDB" id="9800398at2"/>
<dbReference type="SUPFAM" id="SSF46689">
    <property type="entry name" value="Homeodomain-like"/>
    <property type="match status" value="1"/>
</dbReference>
<accession>A0A4S2DPB9</accession>
<keyword evidence="3" id="KW-1185">Reference proteome</keyword>